<reference evidence="2 3" key="1">
    <citation type="submission" date="2019-03" db="EMBL/GenBank/DDBJ databases">
        <title>First draft genome of Liparis tanakae, snailfish: a comprehensive survey of snailfish specific genes.</title>
        <authorList>
            <person name="Kim W."/>
            <person name="Song I."/>
            <person name="Jeong J.-H."/>
            <person name="Kim D."/>
            <person name="Kim S."/>
            <person name="Ryu S."/>
            <person name="Song J.Y."/>
            <person name="Lee S.K."/>
        </authorList>
    </citation>
    <scope>NUCLEOTIDE SEQUENCE [LARGE SCALE GENOMIC DNA]</scope>
    <source>
        <tissue evidence="2">Muscle</tissue>
    </source>
</reference>
<comment type="caution">
    <text evidence="2">The sequence shown here is derived from an EMBL/GenBank/DDBJ whole genome shotgun (WGS) entry which is preliminary data.</text>
</comment>
<dbReference type="Proteomes" id="UP000314294">
    <property type="component" value="Unassembled WGS sequence"/>
</dbReference>
<dbReference type="SUPFAM" id="SSF63748">
    <property type="entry name" value="Tudor/PWWP/MBT"/>
    <property type="match status" value="1"/>
</dbReference>
<dbReference type="EMBL" id="SRLO01010919">
    <property type="protein sequence ID" value="TNN26128.1"/>
    <property type="molecule type" value="Genomic_DNA"/>
</dbReference>
<sequence>MLGACVAPLTQVRLIHPLDTESCVTPRVPQVYPAIQMHRGGAVPMDALQSQRLKPQARRGARQVVEVQVERVESPGHFYVSFSGSEESDALNDMMFEMRRCYHCPQVRQRYRLPERFVRPGQACCVSPRGMWFYRVVIHRVVSAAEVEVYYVDYGDVMVVERAGLAFLK</sequence>
<organism evidence="2 3">
    <name type="scientific">Liparis tanakae</name>
    <name type="common">Tanaka's snailfish</name>
    <dbReference type="NCBI Taxonomy" id="230148"/>
    <lineage>
        <taxon>Eukaryota</taxon>
        <taxon>Metazoa</taxon>
        <taxon>Chordata</taxon>
        <taxon>Craniata</taxon>
        <taxon>Vertebrata</taxon>
        <taxon>Euteleostomi</taxon>
        <taxon>Actinopterygii</taxon>
        <taxon>Neopterygii</taxon>
        <taxon>Teleostei</taxon>
        <taxon>Neoteleostei</taxon>
        <taxon>Acanthomorphata</taxon>
        <taxon>Eupercaria</taxon>
        <taxon>Perciformes</taxon>
        <taxon>Cottioidei</taxon>
        <taxon>Cottales</taxon>
        <taxon>Liparidae</taxon>
        <taxon>Liparis</taxon>
    </lineage>
</organism>
<protein>
    <submittedName>
        <fullName evidence="2">Tudor domain-containing protein 5</fullName>
    </submittedName>
</protein>
<name>A0A4Z2EBJ4_9TELE</name>
<accession>A0A4Z2EBJ4</accession>
<dbReference type="Gene3D" id="2.30.30.140">
    <property type="match status" value="1"/>
</dbReference>
<keyword evidence="3" id="KW-1185">Reference proteome</keyword>
<evidence type="ECO:0000313" key="2">
    <source>
        <dbReference type="EMBL" id="TNN26128.1"/>
    </source>
</evidence>
<evidence type="ECO:0000313" key="3">
    <source>
        <dbReference type="Proteomes" id="UP000314294"/>
    </source>
</evidence>
<evidence type="ECO:0000259" key="1">
    <source>
        <dbReference type="PROSITE" id="PS50304"/>
    </source>
</evidence>
<dbReference type="OrthoDB" id="10052065at2759"/>
<dbReference type="AlphaFoldDB" id="A0A4Z2EBJ4"/>
<dbReference type="PANTHER" id="PTHR22948">
    <property type="entry name" value="TUDOR DOMAIN CONTAINING PROTEIN"/>
    <property type="match status" value="1"/>
</dbReference>
<feature type="domain" description="Tudor" evidence="1">
    <location>
        <begin position="117"/>
        <end position="169"/>
    </location>
</feature>
<dbReference type="InterPro" id="IPR002999">
    <property type="entry name" value="Tudor"/>
</dbReference>
<proteinExistence type="predicted"/>
<gene>
    <name evidence="2" type="primary">tdrd5_0</name>
    <name evidence="2" type="ORF">EYF80_063736</name>
</gene>
<dbReference type="PROSITE" id="PS50304">
    <property type="entry name" value="TUDOR"/>
    <property type="match status" value="1"/>
</dbReference>
<dbReference type="InterPro" id="IPR050621">
    <property type="entry name" value="Tudor_domain_containing"/>
</dbReference>
<dbReference type="PANTHER" id="PTHR22948:SF19">
    <property type="entry name" value="TUDOR DOMAIN-CONTAINING PROTEIN 5"/>
    <property type="match status" value="1"/>
</dbReference>
<dbReference type="Pfam" id="PF00567">
    <property type="entry name" value="TUDOR"/>
    <property type="match status" value="1"/>
</dbReference>